<protein>
    <recommendedName>
        <fullName evidence="1">DUF559 domain-containing protein</fullName>
    </recommendedName>
</protein>
<sequence>MTELYNKTSEKEKRRSLRNNMPSAEKIVWERLKNRQIDGCKFRRQYSIDVFVVDFYCPELKLAIEIDGNSHFQEGAQVYDYERQCFLESKGTCFLRFTNQQVYQELEGAIAMIAQTVCQLRKITPP</sequence>
<gene>
    <name evidence="2" type="ORF">A6769_21010</name>
</gene>
<name>A0A367RED5_NOSPU</name>
<proteinExistence type="predicted"/>
<evidence type="ECO:0000259" key="1">
    <source>
        <dbReference type="Pfam" id="PF04480"/>
    </source>
</evidence>
<dbReference type="Proteomes" id="UP000252085">
    <property type="component" value="Unassembled WGS sequence"/>
</dbReference>
<dbReference type="PANTHER" id="PTHR38590:SF1">
    <property type="entry name" value="BLL0828 PROTEIN"/>
    <property type="match status" value="1"/>
</dbReference>
<dbReference type="InterPro" id="IPR007569">
    <property type="entry name" value="DUF559"/>
</dbReference>
<dbReference type="AlphaFoldDB" id="A0A367RED5"/>
<feature type="domain" description="DUF559" evidence="1">
    <location>
        <begin position="11"/>
        <end position="116"/>
    </location>
</feature>
<dbReference type="EMBL" id="LXQE01000154">
    <property type="protein sequence ID" value="RCJ34888.1"/>
    <property type="molecule type" value="Genomic_DNA"/>
</dbReference>
<evidence type="ECO:0000313" key="3">
    <source>
        <dbReference type="Proteomes" id="UP000252085"/>
    </source>
</evidence>
<reference evidence="2 3" key="1">
    <citation type="submission" date="2016-04" db="EMBL/GenBank/DDBJ databases">
        <authorList>
            <person name="Evans L.H."/>
            <person name="Alamgir A."/>
            <person name="Owens N."/>
            <person name="Weber N.D."/>
            <person name="Virtaneva K."/>
            <person name="Barbian K."/>
            <person name="Babar A."/>
            <person name="Rosenke K."/>
        </authorList>
    </citation>
    <scope>NUCLEOTIDE SEQUENCE [LARGE SCALE GENOMIC DNA]</scope>
    <source>
        <strain evidence="2">NIES-2108</strain>
    </source>
</reference>
<dbReference type="CDD" id="cd01038">
    <property type="entry name" value="Endonuclease_DUF559"/>
    <property type="match status" value="1"/>
</dbReference>
<dbReference type="Pfam" id="PF04480">
    <property type="entry name" value="DUF559"/>
    <property type="match status" value="1"/>
</dbReference>
<dbReference type="SUPFAM" id="SSF52980">
    <property type="entry name" value="Restriction endonuclease-like"/>
    <property type="match status" value="1"/>
</dbReference>
<dbReference type="PANTHER" id="PTHR38590">
    <property type="entry name" value="BLL0828 PROTEIN"/>
    <property type="match status" value="1"/>
</dbReference>
<dbReference type="InterPro" id="IPR011335">
    <property type="entry name" value="Restrct_endonuc-II-like"/>
</dbReference>
<evidence type="ECO:0000313" key="2">
    <source>
        <dbReference type="EMBL" id="RCJ34888.1"/>
    </source>
</evidence>
<comment type="caution">
    <text evidence="2">The sequence shown here is derived from an EMBL/GenBank/DDBJ whole genome shotgun (WGS) entry which is preliminary data.</text>
</comment>
<dbReference type="InterPro" id="IPR047216">
    <property type="entry name" value="Endonuclease_DUF559_bact"/>
</dbReference>
<accession>A0A367RED5</accession>
<dbReference type="Gene3D" id="3.40.960.10">
    <property type="entry name" value="VSR Endonuclease"/>
    <property type="match status" value="1"/>
</dbReference>
<organism evidence="2 3">
    <name type="scientific">Nostoc punctiforme NIES-2108</name>
    <dbReference type="NCBI Taxonomy" id="1356359"/>
    <lineage>
        <taxon>Bacteria</taxon>
        <taxon>Bacillati</taxon>
        <taxon>Cyanobacteriota</taxon>
        <taxon>Cyanophyceae</taxon>
        <taxon>Nostocales</taxon>
        <taxon>Nostocaceae</taxon>
        <taxon>Nostoc</taxon>
    </lineage>
</organism>